<keyword evidence="9" id="KW-1185">Reference proteome</keyword>
<protein>
    <submittedName>
        <fullName evidence="8">RNA polymerase sigma factor RpoE</fullName>
    </submittedName>
</protein>
<dbReference type="GO" id="GO:0003677">
    <property type="term" value="F:DNA binding"/>
    <property type="evidence" value="ECO:0007669"/>
    <property type="project" value="UniProtKB-KW"/>
</dbReference>
<dbReference type="InterPro" id="IPR013325">
    <property type="entry name" value="RNA_pol_sigma_r2"/>
</dbReference>
<dbReference type="Pfam" id="PF04542">
    <property type="entry name" value="Sigma70_r2"/>
    <property type="match status" value="1"/>
</dbReference>
<dbReference type="InterPro" id="IPR014284">
    <property type="entry name" value="RNA_pol_sigma-70_dom"/>
</dbReference>
<evidence type="ECO:0000259" key="6">
    <source>
        <dbReference type="Pfam" id="PF04542"/>
    </source>
</evidence>
<reference evidence="9" key="1">
    <citation type="submission" date="2020-01" db="EMBL/GenBank/DDBJ databases">
        <title>'Steroidobacter agaridevorans' sp. nov., agar-degrading bacteria isolated from rhizosphere soils.</title>
        <authorList>
            <person name="Ikenaga M."/>
            <person name="Kataoka M."/>
            <person name="Murouchi A."/>
            <person name="Katsuragi S."/>
            <person name="Sakai M."/>
        </authorList>
    </citation>
    <scope>NUCLEOTIDE SEQUENCE [LARGE SCALE GENOMIC DNA]</scope>
    <source>
        <strain evidence="9">YU21-B</strain>
    </source>
</reference>
<evidence type="ECO:0000256" key="1">
    <source>
        <dbReference type="ARBA" id="ARBA00010641"/>
    </source>
</evidence>
<dbReference type="AlphaFoldDB" id="A0A829YHV8"/>
<dbReference type="EMBL" id="BLJN01000004">
    <property type="protein sequence ID" value="GFE82126.1"/>
    <property type="molecule type" value="Genomic_DNA"/>
</dbReference>
<sequence>MTTAAPERTAFAFDVSSFRTYDKQLHRYLARRLTQRQDAEDLAQEVYLRLLRVDATKRVEKPVAYIFGIASHVVADFKSESWQGHERLLDRDDDPDDRASSPDDLADRLNLQQQLERAFAQLPQTHALVLIAHKHRGLSYEEVAAELGLSIHTVEKYITQAKALIRTMTWER</sequence>
<evidence type="ECO:0000259" key="7">
    <source>
        <dbReference type="Pfam" id="PF08281"/>
    </source>
</evidence>
<evidence type="ECO:0000313" key="8">
    <source>
        <dbReference type="EMBL" id="GFE82126.1"/>
    </source>
</evidence>
<dbReference type="InterPro" id="IPR013249">
    <property type="entry name" value="RNA_pol_sigma70_r4_t2"/>
</dbReference>
<dbReference type="PANTHER" id="PTHR43133:SF8">
    <property type="entry name" value="RNA POLYMERASE SIGMA FACTOR HI_1459-RELATED"/>
    <property type="match status" value="1"/>
</dbReference>
<dbReference type="InterPro" id="IPR036388">
    <property type="entry name" value="WH-like_DNA-bd_sf"/>
</dbReference>
<evidence type="ECO:0000256" key="5">
    <source>
        <dbReference type="ARBA" id="ARBA00023163"/>
    </source>
</evidence>
<keyword evidence="4" id="KW-0238">DNA-binding</keyword>
<keyword evidence="2" id="KW-0805">Transcription regulation</keyword>
<gene>
    <name evidence="8" type="primary">sigG</name>
    <name evidence="8" type="ORF">GCM10011487_41260</name>
</gene>
<dbReference type="InterPro" id="IPR007627">
    <property type="entry name" value="RNA_pol_sigma70_r2"/>
</dbReference>
<feature type="domain" description="RNA polymerase sigma-70 region 2" evidence="6">
    <location>
        <begin position="18"/>
        <end position="78"/>
    </location>
</feature>
<feature type="domain" description="RNA polymerase sigma factor 70 region 4 type 2" evidence="7">
    <location>
        <begin position="113"/>
        <end position="163"/>
    </location>
</feature>
<dbReference type="SUPFAM" id="SSF88946">
    <property type="entry name" value="Sigma2 domain of RNA polymerase sigma factors"/>
    <property type="match status" value="1"/>
</dbReference>
<dbReference type="Pfam" id="PF08281">
    <property type="entry name" value="Sigma70_r4_2"/>
    <property type="match status" value="1"/>
</dbReference>
<evidence type="ECO:0000256" key="2">
    <source>
        <dbReference type="ARBA" id="ARBA00023015"/>
    </source>
</evidence>
<keyword evidence="5" id="KW-0804">Transcription</keyword>
<dbReference type="Gene3D" id="1.10.10.10">
    <property type="entry name" value="Winged helix-like DNA-binding domain superfamily/Winged helix DNA-binding domain"/>
    <property type="match status" value="1"/>
</dbReference>
<dbReference type="InterPro" id="IPR039425">
    <property type="entry name" value="RNA_pol_sigma-70-like"/>
</dbReference>
<keyword evidence="3" id="KW-0731">Sigma factor</keyword>
<accession>A0A829YHV8</accession>
<name>A0A829YHV8_9GAMM</name>
<dbReference type="CDD" id="cd06171">
    <property type="entry name" value="Sigma70_r4"/>
    <property type="match status" value="1"/>
</dbReference>
<dbReference type="RefSeq" id="WP_161813797.1">
    <property type="nucleotide sequence ID" value="NZ_BLJN01000004.1"/>
</dbReference>
<organism evidence="8 9">
    <name type="scientific">Steroidobacter agaridevorans</name>
    <dbReference type="NCBI Taxonomy" id="2695856"/>
    <lineage>
        <taxon>Bacteria</taxon>
        <taxon>Pseudomonadati</taxon>
        <taxon>Pseudomonadota</taxon>
        <taxon>Gammaproteobacteria</taxon>
        <taxon>Steroidobacterales</taxon>
        <taxon>Steroidobacteraceae</taxon>
        <taxon>Steroidobacter</taxon>
    </lineage>
</organism>
<dbReference type="Proteomes" id="UP000445000">
    <property type="component" value="Unassembled WGS sequence"/>
</dbReference>
<dbReference type="InterPro" id="IPR013324">
    <property type="entry name" value="RNA_pol_sigma_r3/r4-like"/>
</dbReference>
<evidence type="ECO:0000313" key="9">
    <source>
        <dbReference type="Proteomes" id="UP000445000"/>
    </source>
</evidence>
<dbReference type="GO" id="GO:0016987">
    <property type="term" value="F:sigma factor activity"/>
    <property type="evidence" value="ECO:0007669"/>
    <property type="project" value="UniProtKB-KW"/>
</dbReference>
<evidence type="ECO:0000256" key="4">
    <source>
        <dbReference type="ARBA" id="ARBA00023125"/>
    </source>
</evidence>
<evidence type="ECO:0000256" key="3">
    <source>
        <dbReference type="ARBA" id="ARBA00023082"/>
    </source>
</evidence>
<dbReference type="Gene3D" id="1.10.1740.10">
    <property type="match status" value="1"/>
</dbReference>
<dbReference type="SUPFAM" id="SSF88659">
    <property type="entry name" value="Sigma3 and sigma4 domains of RNA polymerase sigma factors"/>
    <property type="match status" value="1"/>
</dbReference>
<dbReference type="GO" id="GO:0006352">
    <property type="term" value="P:DNA-templated transcription initiation"/>
    <property type="evidence" value="ECO:0007669"/>
    <property type="project" value="InterPro"/>
</dbReference>
<dbReference type="NCBIfam" id="TIGR02937">
    <property type="entry name" value="sigma70-ECF"/>
    <property type="match status" value="1"/>
</dbReference>
<dbReference type="PANTHER" id="PTHR43133">
    <property type="entry name" value="RNA POLYMERASE ECF-TYPE SIGMA FACTO"/>
    <property type="match status" value="1"/>
</dbReference>
<comment type="caution">
    <text evidence="8">The sequence shown here is derived from an EMBL/GenBank/DDBJ whole genome shotgun (WGS) entry which is preliminary data.</text>
</comment>
<comment type="similarity">
    <text evidence="1">Belongs to the sigma-70 factor family. ECF subfamily.</text>
</comment>
<proteinExistence type="inferred from homology"/>